<evidence type="ECO:0000256" key="1">
    <source>
        <dbReference type="ARBA" id="ARBA00004651"/>
    </source>
</evidence>
<protein>
    <submittedName>
        <fullName evidence="9">Potassium transporter TrkG</fullName>
    </submittedName>
</protein>
<keyword evidence="4 8" id="KW-0812">Transmembrane</keyword>
<dbReference type="Pfam" id="PF02386">
    <property type="entry name" value="TrkH"/>
    <property type="match status" value="1"/>
</dbReference>
<keyword evidence="5 8" id="KW-1133">Transmembrane helix</keyword>
<feature type="transmembrane region" description="Helical" evidence="8">
    <location>
        <begin position="307"/>
        <end position="327"/>
    </location>
</feature>
<feature type="transmembrane region" description="Helical" evidence="8">
    <location>
        <begin position="233"/>
        <end position="251"/>
    </location>
</feature>
<feature type="transmembrane region" description="Helical" evidence="8">
    <location>
        <begin position="44"/>
        <end position="63"/>
    </location>
</feature>
<feature type="transmembrane region" description="Helical" evidence="8">
    <location>
        <begin position="12"/>
        <end position="32"/>
    </location>
</feature>
<feature type="transmembrane region" description="Helical" evidence="8">
    <location>
        <begin position="75"/>
        <end position="98"/>
    </location>
</feature>
<evidence type="ECO:0000256" key="3">
    <source>
        <dbReference type="ARBA" id="ARBA00022475"/>
    </source>
</evidence>
<evidence type="ECO:0000313" key="10">
    <source>
        <dbReference type="Proteomes" id="UP001437460"/>
    </source>
</evidence>
<keyword evidence="10" id="KW-1185">Reference proteome</keyword>
<gene>
    <name evidence="9" type="ORF">WMO41_11105</name>
</gene>
<feature type="transmembrane region" description="Helical" evidence="8">
    <location>
        <begin position="348"/>
        <end position="366"/>
    </location>
</feature>
<comment type="subcellular location">
    <subcellularLocation>
        <location evidence="1">Cell membrane</location>
        <topology evidence="1">Multi-pass membrane protein</topology>
    </subcellularLocation>
</comment>
<proteinExistence type="predicted"/>
<evidence type="ECO:0000256" key="6">
    <source>
        <dbReference type="ARBA" id="ARBA00023065"/>
    </source>
</evidence>
<dbReference type="Proteomes" id="UP001437460">
    <property type="component" value="Unassembled WGS sequence"/>
</dbReference>
<dbReference type="EMBL" id="JBBMFJ010000023">
    <property type="protein sequence ID" value="MEQ2563703.1"/>
    <property type="molecule type" value="Genomic_DNA"/>
</dbReference>
<keyword evidence="3" id="KW-1003">Cell membrane</keyword>
<sequence length="443" mass="47297">MKSFTKKPLNSFQIIVLGFAGVILAGALLLMLPIASKSGQATPFLNALFTSTTSVCVTGLIVVDTGTYWSAFGQAVILMLIQIGGMGVVTVAAAVTIVSGRKIGLMQRSTMQEAVAAPKMSGIVRLTGFIIRSTILIELSGAVLLAPVFCKDFGPVRGLWMALFHSISAFCNAGIDLMGIRVPFSSLTSYAADPLINLVIMVLIVTGGIGFLTWEDIRSNQLHFSRYRMQSKVILTTTAILILFPAIYFYFGEFRQGSLGTRILLSLFQSVTPRTAGFNTADFSKLSESGQMLTIILMLIGGSPGSTAGGIKTTTMAVLVAAAISVFQRNENPELFRRRIAQETVADAAAILMMYLSLCLTGALLISRLEQLPMMACLFETASAVGTVGLSFGITPGLGTASRIILIILMYLGRVGGLTLIYAALSGHRIRFGKYPLEKITVG</sequence>
<evidence type="ECO:0000313" key="9">
    <source>
        <dbReference type="EMBL" id="MEQ2563703.1"/>
    </source>
</evidence>
<comment type="caution">
    <text evidence="9">The sequence shown here is derived from an EMBL/GenBank/DDBJ whole genome shotgun (WGS) entry which is preliminary data.</text>
</comment>
<evidence type="ECO:0000256" key="2">
    <source>
        <dbReference type="ARBA" id="ARBA00022448"/>
    </source>
</evidence>
<dbReference type="PANTHER" id="PTHR32024">
    <property type="entry name" value="TRK SYSTEM POTASSIUM UPTAKE PROTEIN TRKG-RELATED"/>
    <property type="match status" value="1"/>
</dbReference>
<feature type="transmembrane region" description="Helical" evidence="8">
    <location>
        <begin position="404"/>
        <end position="425"/>
    </location>
</feature>
<dbReference type="PANTHER" id="PTHR32024:SF1">
    <property type="entry name" value="KTR SYSTEM POTASSIUM UPTAKE PROTEIN B"/>
    <property type="match status" value="1"/>
</dbReference>
<feature type="transmembrane region" description="Helical" evidence="8">
    <location>
        <begin position="195"/>
        <end position="212"/>
    </location>
</feature>
<keyword evidence="6" id="KW-0406">Ion transport</keyword>
<dbReference type="InterPro" id="IPR003445">
    <property type="entry name" value="Cat_transpt"/>
</dbReference>
<accession>A0ABV1HN04</accession>
<organism evidence="9 10">
    <name type="scientific">Ventrimonas faecis</name>
    <dbReference type="NCBI Taxonomy" id="3133170"/>
    <lineage>
        <taxon>Bacteria</taxon>
        <taxon>Bacillati</taxon>
        <taxon>Bacillota</taxon>
        <taxon>Clostridia</taxon>
        <taxon>Lachnospirales</taxon>
        <taxon>Lachnospiraceae</taxon>
        <taxon>Ventrimonas</taxon>
    </lineage>
</organism>
<feature type="transmembrane region" description="Helical" evidence="8">
    <location>
        <begin position="129"/>
        <end position="149"/>
    </location>
</feature>
<evidence type="ECO:0000256" key="8">
    <source>
        <dbReference type="SAM" id="Phobius"/>
    </source>
</evidence>
<keyword evidence="7 8" id="KW-0472">Membrane</keyword>
<dbReference type="RefSeq" id="WP_349229813.1">
    <property type="nucleotide sequence ID" value="NZ_JBBMFJ010000023.1"/>
</dbReference>
<reference evidence="9 10" key="1">
    <citation type="submission" date="2024-03" db="EMBL/GenBank/DDBJ databases">
        <title>Human intestinal bacterial collection.</title>
        <authorList>
            <person name="Pauvert C."/>
            <person name="Hitch T.C.A."/>
            <person name="Clavel T."/>
        </authorList>
    </citation>
    <scope>NUCLEOTIDE SEQUENCE [LARGE SCALE GENOMIC DNA]</scope>
    <source>
        <strain evidence="9 10">CLA-AP-H27</strain>
    </source>
</reference>
<keyword evidence="2" id="KW-0813">Transport</keyword>
<evidence type="ECO:0000256" key="4">
    <source>
        <dbReference type="ARBA" id="ARBA00022692"/>
    </source>
</evidence>
<evidence type="ECO:0000256" key="5">
    <source>
        <dbReference type="ARBA" id="ARBA00022989"/>
    </source>
</evidence>
<name>A0ABV1HN04_9FIRM</name>
<evidence type="ECO:0000256" key="7">
    <source>
        <dbReference type="ARBA" id="ARBA00023136"/>
    </source>
</evidence>